<evidence type="ECO:0000313" key="3">
    <source>
        <dbReference type="EMBL" id="EKX46848.1"/>
    </source>
</evidence>
<evidence type="ECO:0000313" key="5">
    <source>
        <dbReference type="Proteomes" id="UP000011087"/>
    </source>
</evidence>
<keyword evidence="2" id="KW-0472">Membrane</keyword>
<keyword evidence="2" id="KW-0812">Transmembrane</keyword>
<keyword evidence="5" id="KW-1185">Reference proteome</keyword>
<keyword evidence="2" id="KW-1133">Transmembrane helix</keyword>
<dbReference type="EnsemblProtists" id="EKX46848">
    <property type="protein sequence ID" value="EKX46848"/>
    <property type="gene ID" value="GUITHDRAFT_107203"/>
</dbReference>
<reference evidence="4" key="3">
    <citation type="submission" date="2015-06" db="UniProtKB">
        <authorList>
            <consortium name="EnsemblProtists"/>
        </authorList>
    </citation>
    <scope>IDENTIFICATION</scope>
</reference>
<feature type="compositionally biased region" description="Basic and acidic residues" evidence="1">
    <location>
        <begin position="216"/>
        <end position="236"/>
    </location>
</feature>
<organism evidence="3">
    <name type="scientific">Guillardia theta (strain CCMP2712)</name>
    <name type="common">Cryptophyte</name>
    <dbReference type="NCBI Taxonomy" id="905079"/>
    <lineage>
        <taxon>Eukaryota</taxon>
        <taxon>Cryptophyceae</taxon>
        <taxon>Pyrenomonadales</taxon>
        <taxon>Geminigeraceae</taxon>
        <taxon>Guillardia</taxon>
    </lineage>
</organism>
<dbReference type="RefSeq" id="XP_005833828.1">
    <property type="nucleotide sequence ID" value="XM_005833771.1"/>
</dbReference>
<proteinExistence type="predicted"/>
<feature type="transmembrane region" description="Helical" evidence="2">
    <location>
        <begin position="32"/>
        <end position="53"/>
    </location>
</feature>
<feature type="transmembrane region" description="Helical" evidence="2">
    <location>
        <begin position="97"/>
        <end position="118"/>
    </location>
</feature>
<dbReference type="KEGG" id="gtt:GUITHDRAFT_107203"/>
<feature type="compositionally biased region" description="Basic and acidic residues" evidence="1">
    <location>
        <begin position="176"/>
        <end position="196"/>
    </location>
</feature>
<evidence type="ECO:0000256" key="2">
    <source>
        <dbReference type="SAM" id="Phobius"/>
    </source>
</evidence>
<dbReference type="GeneID" id="17303683"/>
<dbReference type="Proteomes" id="UP000011087">
    <property type="component" value="Unassembled WGS sequence"/>
</dbReference>
<evidence type="ECO:0000256" key="1">
    <source>
        <dbReference type="SAM" id="MobiDB-lite"/>
    </source>
</evidence>
<reference evidence="3 5" key="1">
    <citation type="journal article" date="2012" name="Nature">
        <title>Algal genomes reveal evolutionary mosaicism and the fate of nucleomorphs.</title>
        <authorList>
            <consortium name="DOE Joint Genome Institute"/>
            <person name="Curtis B.A."/>
            <person name="Tanifuji G."/>
            <person name="Burki F."/>
            <person name="Gruber A."/>
            <person name="Irimia M."/>
            <person name="Maruyama S."/>
            <person name="Arias M.C."/>
            <person name="Ball S.G."/>
            <person name="Gile G.H."/>
            <person name="Hirakawa Y."/>
            <person name="Hopkins J.F."/>
            <person name="Kuo A."/>
            <person name="Rensing S.A."/>
            <person name="Schmutz J."/>
            <person name="Symeonidi A."/>
            <person name="Elias M."/>
            <person name="Eveleigh R.J."/>
            <person name="Herman E.K."/>
            <person name="Klute M.J."/>
            <person name="Nakayama T."/>
            <person name="Obornik M."/>
            <person name="Reyes-Prieto A."/>
            <person name="Armbrust E.V."/>
            <person name="Aves S.J."/>
            <person name="Beiko R.G."/>
            <person name="Coutinho P."/>
            <person name="Dacks J.B."/>
            <person name="Durnford D.G."/>
            <person name="Fast N.M."/>
            <person name="Green B.R."/>
            <person name="Grisdale C.J."/>
            <person name="Hempel F."/>
            <person name="Henrissat B."/>
            <person name="Hoppner M.P."/>
            <person name="Ishida K."/>
            <person name="Kim E."/>
            <person name="Koreny L."/>
            <person name="Kroth P.G."/>
            <person name="Liu Y."/>
            <person name="Malik S.B."/>
            <person name="Maier U.G."/>
            <person name="McRose D."/>
            <person name="Mock T."/>
            <person name="Neilson J.A."/>
            <person name="Onodera N.T."/>
            <person name="Poole A.M."/>
            <person name="Pritham E.J."/>
            <person name="Richards T.A."/>
            <person name="Rocap G."/>
            <person name="Roy S.W."/>
            <person name="Sarai C."/>
            <person name="Schaack S."/>
            <person name="Shirato S."/>
            <person name="Slamovits C.H."/>
            <person name="Spencer D.F."/>
            <person name="Suzuki S."/>
            <person name="Worden A.Z."/>
            <person name="Zauner S."/>
            <person name="Barry K."/>
            <person name="Bell C."/>
            <person name="Bharti A.K."/>
            <person name="Crow J.A."/>
            <person name="Grimwood J."/>
            <person name="Kramer R."/>
            <person name="Lindquist E."/>
            <person name="Lucas S."/>
            <person name="Salamov A."/>
            <person name="McFadden G.I."/>
            <person name="Lane C.E."/>
            <person name="Keeling P.J."/>
            <person name="Gray M.W."/>
            <person name="Grigoriev I.V."/>
            <person name="Archibald J.M."/>
        </authorList>
    </citation>
    <scope>NUCLEOTIDE SEQUENCE</scope>
    <source>
        <strain evidence="3 5">CCMP2712</strain>
    </source>
</reference>
<evidence type="ECO:0000313" key="4">
    <source>
        <dbReference type="EnsemblProtists" id="EKX46848"/>
    </source>
</evidence>
<dbReference type="AlphaFoldDB" id="L1JEA0"/>
<gene>
    <name evidence="3" type="ORF">GUITHDRAFT_107203</name>
</gene>
<sequence length="289" mass="32566">MRKDEELVKEMQREMCENGSNSFASLLFLLDFYILPSLLLLFFSLRILLLLMYKPDILQPLRKSLLLPLFLLFLLLIAITLRISAGSAMCKTGAEGAWRGLLIEACSYWFFFVSCLLFSTLSPPPQHSSALLPAPVGSFQGYRESGASQVEDGEDATGNLQETAMEKEEEEEEEKEQEKEKEKEKDQRGVARKDDDKNEDEDTRSQVPCWKGSEAMMKDDEPRDWGEAEDSRRKECSQGGGGGGGEEQQQLVSRVKESFDDFTERRFGMTSEDTADLDSLTGDIPLLGL</sequence>
<evidence type="ECO:0008006" key="6">
    <source>
        <dbReference type="Google" id="ProtNLM"/>
    </source>
</evidence>
<feature type="transmembrane region" description="Helical" evidence="2">
    <location>
        <begin position="65"/>
        <end position="85"/>
    </location>
</feature>
<dbReference type="EMBL" id="JH992992">
    <property type="protein sequence ID" value="EKX46848.1"/>
    <property type="molecule type" value="Genomic_DNA"/>
</dbReference>
<reference evidence="5" key="2">
    <citation type="submission" date="2012-11" db="EMBL/GenBank/DDBJ databases">
        <authorList>
            <person name="Kuo A."/>
            <person name="Curtis B.A."/>
            <person name="Tanifuji G."/>
            <person name="Burki F."/>
            <person name="Gruber A."/>
            <person name="Irimia M."/>
            <person name="Maruyama S."/>
            <person name="Arias M.C."/>
            <person name="Ball S.G."/>
            <person name="Gile G.H."/>
            <person name="Hirakawa Y."/>
            <person name="Hopkins J.F."/>
            <person name="Rensing S.A."/>
            <person name="Schmutz J."/>
            <person name="Symeonidi A."/>
            <person name="Elias M."/>
            <person name="Eveleigh R.J."/>
            <person name="Herman E.K."/>
            <person name="Klute M.J."/>
            <person name="Nakayama T."/>
            <person name="Obornik M."/>
            <person name="Reyes-Prieto A."/>
            <person name="Armbrust E.V."/>
            <person name="Aves S.J."/>
            <person name="Beiko R.G."/>
            <person name="Coutinho P."/>
            <person name="Dacks J.B."/>
            <person name="Durnford D.G."/>
            <person name="Fast N.M."/>
            <person name="Green B.R."/>
            <person name="Grisdale C."/>
            <person name="Hempe F."/>
            <person name="Henrissat B."/>
            <person name="Hoppner M.P."/>
            <person name="Ishida K.-I."/>
            <person name="Kim E."/>
            <person name="Koreny L."/>
            <person name="Kroth P.G."/>
            <person name="Liu Y."/>
            <person name="Malik S.-B."/>
            <person name="Maier U.G."/>
            <person name="McRose D."/>
            <person name="Mock T."/>
            <person name="Neilson J.A."/>
            <person name="Onodera N.T."/>
            <person name="Poole A.M."/>
            <person name="Pritham E.J."/>
            <person name="Richards T.A."/>
            <person name="Rocap G."/>
            <person name="Roy S.W."/>
            <person name="Sarai C."/>
            <person name="Schaack S."/>
            <person name="Shirato S."/>
            <person name="Slamovits C.H."/>
            <person name="Spencer D.F."/>
            <person name="Suzuki S."/>
            <person name="Worden A.Z."/>
            <person name="Zauner S."/>
            <person name="Barry K."/>
            <person name="Bell C."/>
            <person name="Bharti A.K."/>
            <person name="Crow J.A."/>
            <person name="Grimwood J."/>
            <person name="Kramer R."/>
            <person name="Lindquist E."/>
            <person name="Lucas S."/>
            <person name="Salamov A."/>
            <person name="McFadden G.I."/>
            <person name="Lane C.E."/>
            <person name="Keeling P.J."/>
            <person name="Gray M.W."/>
            <person name="Grigoriev I.V."/>
            <person name="Archibald J.M."/>
        </authorList>
    </citation>
    <scope>NUCLEOTIDE SEQUENCE</scope>
    <source>
        <strain evidence="5">CCMP2712</strain>
    </source>
</reference>
<dbReference type="PaxDb" id="55529-EKX46848"/>
<protein>
    <recommendedName>
        <fullName evidence="6">Transmembrane protein</fullName>
    </recommendedName>
</protein>
<name>L1JEA0_GUITC</name>
<feature type="region of interest" description="Disordered" evidence="1">
    <location>
        <begin position="162"/>
        <end position="252"/>
    </location>
</feature>
<dbReference type="HOGENOM" id="CLU_964570_0_0_1"/>
<accession>L1JEA0</accession>